<proteinExistence type="predicted"/>
<protein>
    <submittedName>
        <fullName evidence="1">Uncharacterized protein</fullName>
    </submittedName>
</protein>
<dbReference type="Proteomes" id="UP000886748">
    <property type="component" value="Unassembled WGS sequence"/>
</dbReference>
<evidence type="ECO:0000313" key="2">
    <source>
        <dbReference type="Proteomes" id="UP000886748"/>
    </source>
</evidence>
<evidence type="ECO:0000313" key="1">
    <source>
        <dbReference type="EMBL" id="HIU92642.1"/>
    </source>
</evidence>
<name>A0A9D1N041_9CLOT</name>
<reference evidence="1" key="1">
    <citation type="submission" date="2020-10" db="EMBL/GenBank/DDBJ databases">
        <authorList>
            <person name="Gilroy R."/>
        </authorList>
    </citation>
    <scope>NUCLEOTIDE SEQUENCE</scope>
    <source>
        <strain evidence="1">CHK154-7741</strain>
    </source>
</reference>
<comment type="caution">
    <text evidence="1">The sequence shown here is derived from an EMBL/GenBank/DDBJ whole genome shotgun (WGS) entry which is preliminary data.</text>
</comment>
<accession>A0A9D1N041</accession>
<sequence length="253" mass="28344">MINLFVNAITKPGFQNLVQNTTAQVSIETGLKAAGRPAFTLADKNVDKETRKYSAVKELLYQTLCLGIYLAIIPPIFKRGGFNIFKKICRTLDKNPEFLAKISDSAKDPKLAIDRCSIDMFKNEKALSAIHQLGQMKPAERCDVTNEKAVKLLKTLKENLVENHKDNEAILKKVMEEEKDGKFFRQFFIAKGGLEMSSIVGSVVGLTLLAPELSHLVLHPIMKGLNMEAPKAKDYHLKDKEVNDQTQKLDKKA</sequence>
<dbReference type="AlphaFoldDB" id="A0A9D1N041"/>
<reference evidence="1" key="2">
    <citation type="journal article" date="2021" name="PeerJ">
        <title>Extensive microbial diversity within the chicken gut microbiome revealed by metagenomics and culture.</title>
        <authorList>
            <person name="Gilroy R."/>
            <person name="Ravi A."/>
            <person name="Getino M."/>
            <person name="Pursley I."/>
            <person name="Horton D.L."/>
            <person name="Alikhan N.F."/>
            <person name="Baker D."/>
            <person name="Gharbi K."/>
            <person name="Hall N."/>
            <person name="Watson M."/>
            <person name="Adriaenssens E.M."/>
            <person name="Foster-Nyarko E."/>
            <person name="Jarju S."/>
            <person name="Secka A."/>
            <person name="Antonio M."/>
            <person name="Oren A."/>
            <person name="Chaudhuri R.R."/>
            <person name="La Ragione R."/>
            <person name="Hildebrand F."/>
            <person name="Pallen M.J."/>
        </authorList>
    </citation>
    <scope>NUCLEOTIDE SEQUENCE</scope>
    <source>
        <strain evidence="1">CHK154-7741</strain>
    </source>
</reference>
<gene>
    <name evidence="1" type="ORF">IAD26_05850</name>
</gene>
<dbReference type="EMBL" id="DVOD01000044">
    <property type="protein sequence ID" value="HIU92642.1"/>
    <property type="molecule type" value="Genomic_DNA"/>
</dbReference>
<organism evidence="1 2">
    <name type="scientific">Candidatus Limenecus avicola</name>
    <dbReference type="NCBI Taxonomy" id="2840847"/>
    <lineage>
        <taxon>Bacteria</taxon>
        <taxon>Bacillati</taxon>
        <taxon>Bacillota</taxon>
        <taxon>Clostridia</taxon>
        <taxon>Eubacteriales</taxon>
        <taxon>Clostridiaceae</taxon>
        <taxon>Clostridiaceae incertae sedis</taxon>
        <taxon>Candidatus Limenecus</taxon>
    </lineage>
</organism>